<organism evidence="2 3">
    <name type="scientific">Salix udensis</name>
    <dbReference type="NCBI Taxonomy" id="889485"/>
    <lineage>
        <taxon>Eukaryota</taxon>
        <taxon>Viridiplantae</taxon>
        <taxon>Streptophyta</taxon>
        <taxon>Embryophyta</taxon>
        <taxon>Tracheophyta</taxon>
        <taxon>Spermatophyta</taxon>
        <taxon>Magnoliopsida</taxon>
        <taxon>eudicotyledons</taxon>
        <taxon>Gunneridae</taxon>
        <taxon>Pentapetalae</taxon>
        <taxon>rosids</taxon>
        <taxon>fabids</taxon>
        <taxon>Malpighiales</taxon>
        <taxon>Salicaceae</taxon>
        <taxon>Saliceae</taxon>
        <taxon>Salix</taxon>
    </lineage>
</organism>
<evidence type="ECO:0000313" key="2">
    <source>
        <dbReference type="EMBL" id="KAJ6423571.1"/>
    </source>
</evidence>
<sequence>MEEEVEDLLPCPRATLACLALPPQRRRRRFLEKFRDHHSQTSLEQSAQAPHCGSGGRPEYLIEALNNSRCLICCPSNILRAASKPARGNLQAESAKLRRAICLLVPKRRRHGPVPPFLV</sequence>
<comment type="caution">
    <text evidence="2">The sequence shown here is derived from an EMBL/GenBank/DDBJ whole genome shotgun (WGS) entry which is preliminary data.</text>
</comment>
<evidence type="ECO:0000313" key="3">
    <source>
        <dbReference type="Proteomes" id="UP001162972"/>
    </source>
</evidence>
<evidence type="ECO:0000256" key="1">
    <source>
        <dbReference type="SAM" id="MobiDB-lite"/>
    </source>
</evidence>
<gene>
    <name evidence="2" type="ORF">OIU84_024526</name>
</gene>
<accession>A0AAD6KHG5</accession>
<name>A0AAD6KHG5_9ROSI</name>
<keyword evidence="3" id="KW-1185">Reference proteome</keyword>
<dbReference type="AlphaFoldDB" id="A0AAD6KHG5"/>
<proteinExistence type="predicted"/>
<dbReference type="Proteomes" id="UP001162972">
    <property type="component" value="Chromosome 16"/>
</dbReference>
<reference evidence="2 3" key="1">
    <citation type="journal article" date="2023" name="Int. J. Mol. Sci.">
        <title>De Novo Assembly and Annotation of 11 Diverse Shrub Willow (Salix) Genomes Reveals Novel Gene Organization in Sex-Linked Regions.</title>
        <authorList>
            <person name="Hyden B."/>
            <person name="Feng K."/>
            <person name="Yates T.B."/>
            <person name="Jawdy S."/>
            <person name="Cereghino C."/>
            <person name="Smart L.B."/>
            <person name="Muchero W."/>
        </authorList>
    </citation>
    <scope>NUCLEOTIDE SEQUENCE [LARGE SCALE GENOMIC DNA]</scope>
    <source>
        <tissue evidence="2">Shoot tip</tissue>
    </source>
</reference>
<dbReference type="EMBL" id="JAPFFJ010000006">
    <property type="protein sequence ID" value="KAJ6423571.1"/>
    <property type="molecule type" value="Genomic_DNA"/>
</dbReference>
<protein>
    <submittedName>
        <fullName evidence="2">Uncharacterized protein</fullName>
    </submittedName>
</protein>
<feature type="region of interest" description="Disordered" evidence="1">
    <location>
        <begin position="31"/>
        <end position="54"/>
    </location>
</feature>